<accession>A0ABW9AFZ9</accession>
<dbReference type="Proteomes" id="UP001629230">
    <property type="component" value="Unassembled WGS sequence"/>
</dbReference>
<name>A0ABW9AFZ9_9BURK</name>
<keyword evidence="1" id="KW-0472">Membrane</keyword>
<dbReference type="InterPro" id="IPR034804">
    <property type="entry name" value="SQR/QFR_C/D"/>
</dbReference>
<dbReference type="SUPFAM" id="SSF81343">
    <property type="entry name" value="Fumarate reductase respiratory complex transmembrane subunits"/>
    <property type="match status" value="1"/>
</dbReference>
<organism evidence="2 3">
    <name type="scientific">Paraburkholderia dipogonis</name>
    <dbReference type="NCBI Taxonomy" id="1211383"/>
    <lineage>
        <taxon>Bacteria</taxon>
        <taxon>Pseudomonadati</taxon>
        <taxon>Pseudomonadota</taxon>
        <taxon>Betaproteobacteria</taxon>
        <taxon>Burkholderiales</taxon>
        <taxon>Burkholderiaceae</taxon>
        <taxon>Paraburkholderia</taxon>
    </lineage>
</organism>
<gene>
    <name evidence="2" type="ORF">PQR57_00675</name>
</gene>
<evidence type="ECO:0000256" key="1">
    <source>
        <dbReference type="SAM" id="Phobius"/>
    </source>
</evidence>
<protein>
    <recommendedName>
        <fullName evidence="4">Adenylate cyclase</fullName>
    </recommendedName>
</protein>
<sequence>MNRTRIATWKPLLAGDMLRAAGRAPLMPFRRPLSLSARVVRESTVHTLLRRCQLVSGVILLVYLSLHLVNHALGIWSLDLAGRGLLLALRVWRSAPGTVLLYGASLLHFSLALRTIYGRRHWKLPLTEWVRLWAGLSLPLLLIRHVVSTRLASSLYGFEPNYERIVISLITSGTQGLQLALLAPGWVHGCLGLWLRMRHREGARRAKPFLIALLVLLPTLSAVGFVRMKLAVLALRVGPLHADPKLVGHQLALDAWRHNILMLYLSLLIGAFVAGQLRNWLERRRLRKAMIDA</sequence>
<evidence type="ECO:0000313" key="2">
    <source>
        <dbReference type="EMBL" id="MFL9999519.1"/>
    </source>
</evidence>
<keyword evidence="3" id="KW-1185">Reference proteome</keyword>
<feature type="transmembrane region" description="Helical" evidence="1">
    <location>
        <begin position="261"/>
        <end position="281"/>
    </location>
</feature>
<keyword evidence="1" id="KW-0812">Transmembrane</keyword>
<evidence type="ECO:0008006" key="4">
    <source>
        <dbReference type="Google" id="ProtNLM"/>
    </source>
</evidence>
<feature type="transmembrane region" description="Helical" evidence="1">
    <location>
        <begin position="98"/>
        <end position="117"/>
    </location>
</feature>
<dbReference type="EMBL" id="JAQQEZ010000001">
    <property type="protein sequence ID" value="MFL9999519.1"/>
    <property type="molecule type" value="Genomic_DNA"/>
</dbReference>
<feature type="transmembrane region" description="Helical" evidence="1">
    <location>
        <begin position="209"/>
        <end position="228"/>
    </location>
</feature>
<comment type="caution">
    <text evidence="2">The sequence shown here is derived from an EMBL/GenBank/DDBJ whole genome shotgun (WGS) entry which is preliminary data.</text>
</comment>
<feature type="transmembrane region" description="Helical" evidence="1">
    <location>
        <begin position="54"/>
        <end position="78"/>
    </location>
</feature>
<evidence type="ECO:0000313" key="3">
    <source>
        <dbReference type="Proteomes" id="UP001629230"/>
    </source>
</evidence>
<reference evidence="2 3" key="1">
    <citation type="journal article" date="2024" name="Chem. Sci.">
        <title>Discovery of megapolipeptins by genome mining of a Burkholderiales bacteria collection.</title>
        <authorList>
            <person name="Paulo B.S."/>
            <person name="Recchia M.J.J."/>
            <person name="Lee S."/>
            <person name="Fergusson C.H."/>
            <person name="Romanowski S.B."/>
            <person name="Hernandez A."/>
            <person name="Krull N."/>
            <person name="Liu D.Y."/>
            <person name="Cavanagh H."/>
            <person name="Bos A."/>
            <person name="Gray C.A."/>
            <person name="Murphy B.T."/>
            <person name="Linington R.G."/>
            <person name="Eustaquio A.S."/>
        </authorList>
    </citation>
    <scope>NUCLEOTIDE SEQUENCE [LARGE SCALE GENOMIC DNA]</scope>
    <source>
        <strain evidence="2 3">RL17-350-BIC-A</strain>
    </source>
</reference>
<keyword evidence="1" id="KW-1133">Transmembrane helix</keyword>
<proteinExistence type="predicted"/>